<comment type="caution">
    <text evidence="1">The sequence shown here is derived from an EMBL/GenBank/DDBJ whole genome shotgun (WGS) entry which is preliminary data.</text>
</comment>
<dbReference type="AlphaFoldDB" id="A0A926D9T3"/>
<sequence length="107" mass="12128">MRKRNCRVEVCFTKDELSVLSKKAKKAGLSIGGFVRRSVADKEIKEAPPADIPMLLRAMRQAGYNLDQTLKRFNTTNVPDMPQFRKDLEGIRAATKMVSDAYTSDYQ</sequence>
<accession>A0A926D9T3</accession>
<keyword evidence="2" id="KW-1185">Reference proteome</keyword>
<protein>
    <recommendedName>
        <fullName evidence="3">Mobilization protein</fullName>
    </recommendedName>
</protein>
<dbReference type="InterPro" id="IPR053842">
    <property type="entry name" value="NikA-like"/>
</dbReference>
<name>A0A926D9T3_9FIRM</name>
<reference evidence="1" key="1">
    <citation type="submission" date="2020-08" db="EMBL/GenBank/DDBJ databases">
        <title>Genome public.</title>
        <authorList>
            <person name="Liu C."/>
            <person name="Sun Q."/>
        </authorList>
    </citation>
    <scope>NUCLEOTIDE SEQUENCE</scope>
    <source>
        <strain evidence="1">NSJ-40</strain>
    </source>
</reference>
<organism evidence="1 2">
    <name type="scientific">Yeguia hominis</name>
    <dbReference type="NCBI Taxonomy" id="2763662"/>
    <lineage>
        <taxon>Bacteria</taxon>
        <taxon>Bacillati</taxon>
        <taxon>Bacillota</taxon>
        <taxon>Clostridia</taxon>
        <taxon>Eubacteriales</taxon>
        <taxon>Yeguiaceae</taxon>
        <taxon>Yeguia</taxon>
    </lineage>
</organism>
<evidence type="ECO:0000313" key="1">
    <source>
        <dbReference type="EMBL" id="MBC8535030.1"/>
    </source>
</evidence>
<dbReference type="EMBL" id="JACRSN010000042">
    <property type="protein sequence ID" value="MBC8535030.1"/>
    <property type="molecule type" value="Genomic_DNA"/>
</dbReference>
<evidence type="ECO:0000313" key="2">
    <source>
        <dbReference type="Proteomes" id="UP000651482"/>
    </source>
</evidence>
<proteinExistence type="predicted"/>
<evidence type="ECO:0008006" key="3">
    <source>
        <dbReference type="Google" id="ProtNLM"/>
    </source>
</evidence>
<dbReference type="RefSeq" id="WP_249320705.1">
    <property type="nucleotide sequence ID" value="NZ_JACRSN010000042.1"/>
</dbReference>
<dbReference type="Proteomes" id="UP000651482">
    <property type="component" value="Unassembled WGS sequence"/>
</dbReference>
<dbReference type="Pfam" id="PF21983">
    <property type="entry name" value="NikA-like"/>
    <property type="match status" value="1"/>
</dbReference>
<gene>
    <name evidence="1" type="ORF">IAG03_13820</name>
</gene>